<dbReference type="RefSeq" id="WP_170829647.1">
    <property type="nucleotide sequence ID" value="NZ_FMZB01000005.1"/>
</dbReference>
<name>A0A1G6QBE3_9BACI</name>
<dbReference type="AlphaFoldDB" id="A0A1G6QBE3"/>
<evidence type="ECO:0000256" key="1">
    <source>
        <dbReference type="ARBA" id="ARBA00008791"/>
    </source>
</evidence>
<dbReference type="InterPro" id="IPR014729">
    <property type="entry name" value="Rossmann-like_a/b/a_fold"/>
</dbReference>
<sequence length="140" mass="15607">MYQKILLAVDGSENSIRATEEVIKICQESNHPIQLEVVNALQEVRNSEIVLQQVKPDDVRRDGELRIQPNEEKLRNANIPYTRTIERGDAGKMIANKANNDAFDLVVIGTRGLNGFQKLVVGSVSTEVIKRANCPVLVVK</sequence>
<dbReference type="SUPFAM" id="SSF52402">
    <property type="entry name" value="Adenine nucleotide alpha hydrolases-like"/>
    <property type="match status" value="1"/>
</dbReference>
<dbReference type="PANTHER" id="PTHR46268:SF6">
    <property type="entry name" value="UNIVERSAL STRESS PROTEIN UP12"/>
    <property type="match status" value="1"/>
</dbReference>
<organism evidence="3 4">
    <name type="scientific">Terribacillus halophilus</name>
    <dbReference type="NCBI Taxonomy" id="361279"/>
    <lineage>
        <taxon>Bacteria</taxon>
        <taxon>Bacillati</taxon>
        <taxon>Bacillota</taxon>
        <taxon>Bacilli</taxon>
        <taxon>Bacillales</taxon>
        <taxon>Bacillaceae</taxon>
        <taxon>Terribacillus</taxon>
    </lineage>
</organism>
<evidence type="ECO:0000313" key="4">
    <source>
        <dbReference type="Proteomes" id="UP000198666"/>
    </source>
</evidence>
<keyword evidence="4" id="KW-1185">Reference proteome</keyword>
<gene>
    <name evidence="3" type="ORF">SAMN05421663_10518</name>
</gene>
<dbReference type="STRING" id="361279.SAMN05421663_10518"/>
<feature type="domain" description="UspA" evidence="2">
    <location>
        <begin position="1"/>
        <end position="140"/>
    </location>
</feature>
<dbReference type="PRINTS" id="PR01438">
    <property type="entry name" value="UNVRSLSTRESS"/>
</dbReference>
<dbReference type="Gene3D" id="3.40.50.620">
    <property type="entry name" value="HUPs"/>
    <property type="match status" value="1"/>
</dbReference>
<dbReference type="PANTHER" id="PTHR46268">
    <property type="entry name" value="STRESS RESPONSE PROTEIN NHAX"/>
    <property type="match status" value="1"/>
</dbReference>
<dbReference type="Pfam" id="PF00582">
    <property type="entry name" value="Usp"/>
    <property type="match status" value="1"/>
</dbReference>
<protein>
    <submittedName>
        <fullName evidence="3">Nucleotide-binding universal stress protein, UspA family</fullName>
    </submittedName>
</protein>
<dbReference type="EMBL" id="FMZB01000005">
    <property type="protein sequence ID" value="SDC89812.1"/>
    <property type="molecule type" value="Genomic_DNA"/>
</dbReference>
<accession>A0A1G6QBE3</accession>
<reference evidence="4" key="1">
    <citation type="submission" date="2016-10" db="EMBL/GenBank/DDBJ databases">
        <authorList>
            <person name="Varghese N."/>
            <person name="Submissions S."/>
        </authorList>
    </citation>
    <scope>NUCLEOTIDE SEQUENCE [LARGE SCALE GENOMIC DNA]</scope>
    <source>
        <strain evidence="4">DSM 21620</strain>
    </source>
</reference>
<proteinExistence type="inferred from homology"/>
<dbReference type="Proteomes" id="UP000198666">
    <property type="component" value="Unassembled WGS sequence"/>
</dbReference>
<evidence type="ECO:0000259" key="2">
    <source>
        <dbReference type="Pfam" id="PF00582"/>
    </source>
</evidence>
<evidence type="ECO:0000313" key="3">
    <source>
        <dbReference type="EMBL" id="SDC89812.1"/>
    </source>
</evidence>
<dbReference type="InterPro" id="IPR006016">
    <property type="entry name" value="UspA"/>
</dbReference>
<dbReference type="InterPro" id="IPR006015">
    <property type="entry name" value="Universal_stress_UspA"/>
</dbReference>
<dbReference type="CDD" id="cd00293">
    <property type="entry name" value="USP-like"/>
    <property type="match status" value="1"/>
</dbReference>
<comment type="similarity">
    <text evidence="1">Belongs to the universal stress protein A family.</text>
</comment>